<dbReference type="GO" id="GO:0103117">
    <property type="term" value="F:UDP-3-O-acyl-N-acetylglucosamine deacetylase activity"/>
    <property type="evidence" value="ECO:0007669"/>
    <property type="project" value="UniProtKB-UniRule"/>
</dbReference>
<evidence type="ECO:0000256" key="6">
    <source>
        <dbReference type="ARBA" id="ARBA00022556"/>
    </source>
</evidence>
<protein>
    <recommendedName>
        <fullName evidence="4 12">UDP-3-O-acyl-N-acetylglucosamine deacetylase</fullName>
        <shortName evidence="12">UDP-3-O-acyl-GlcNAc deacetylase</shortName>
        <ecNumber evidence="4 12">3.5.1.108</ecNumber>
    </recommendedName>
    <alternativeName>
        <fullName evidence="12">UDP-3-O-[R-3-hydroxymyristoyl]-N-acetylglucosamine deacetylase</fullName>
    </alternativeName>
</protein>
<dbReference type="OrthoDB" id="9772788at2"/>
<dbReference type="GO" id="GO:0009245">
    <property type="term" value="P:lipid A biosynthetic process"/>
    <property type="evidence" value="ECO:0007669"/>
    <property type="project" value="UniProtKB-UniRule"/>
</dbReference>
<dbReference type="Pfam" id="PF03331">
    <property type="entry name" value="LpxC"/>
    <property type="match status" value="1"/>
</dbReference>
<feature type="binding site" evidence="12">
    <location>
        <position position="257"/>
    </location>
    <ligand>
        <name>Zn(2+)</name>
        <dbReference type="ChEBI" id="CHEBI:29105"/>
    </ligand>
</feature>
<dbReference type="STRING" id="754502.BJG93_26995"/>
<evidence type="ECO:0000256" key="9">
    <source>
        <dbReference type="ARBA" id="ARBA00022833"/>
    </source>
</evidence>
<dbReference type="HAMAP" id="MF_00388">
    <property type="entry name" value="LpxC"/>
    <property type="match status" value="1"/>
</dbReference>
<reference evidence="13" key="2">
    <citation type="submission" date="2021-06" db="EMBL/GenBank/DDBJ databases">
        <authorList>
            <person name="Rogers T.H."/>
            <person name="Ramsay J.P."/>
            <person name="Wang P."/>
            <person name="Terpolilli J."/>
        </authorList>
    </citation>
    <scope>NUCLEOTIDE SEQUENCE [LARGE SCALE GENOMIC DNA]</scope>
    <source>
        <strain evidence="13">WSM5005</strain>
    </source>
</reference>
<feature type="binding site" evidence="12">
    <location>
        <position position="89"/>
    </location>
    <ligand>
        <name>Zn(2+)</name>
        <dbReference type="ChEBI" id="CHEBI:29105"/>
    </ligand>
</feature>
<evidence type="ECO:0000256" key="10">
    <source>
        <dbReference type="ARBA" id="ARBA00023098"/>
    </source>
</evidence>
<dbReference type="InterPro" id="IPR015870">
    <property type="entry name" value="UDP-acyl_N-AcGlcN_deAcase_N"/>
</dbReference>
<dbReference type="PANTHER" id="PTHR33694:SF1">
    <property type="entry name" value="UDP-3-O-ACYL-N-ACETYLGLUCOSAMINE DEACETYLASE 1, MITOCHONDRIAL-RELATED"/>
    <property type="match status" value="1"/>
</dbReference>
<organism evidence="13 14">
    <name type="scientific">Paraburkholderia sprentiae WSM5005</name>
    <dbReference type="NCBI Taxonomy" id="754502"/>
    <lineage>
        <taxon>Bacteria</taxon>
        <taxon>Pseudomonadati</taxon>
        <taxon>Pseudomonadota</taxon>
        <taxon>Betaproteobacteria</taxon>
        <taxon>Burkholderiales</taxon>
        <taxon>Burkholderiaceae</taxon>
        <taxon>Paraburkholderia</taxon>
    </lineage>
</organism>
<dbReference type="GO" id="GO:0016020">
    <property type="term" value="C:membrane"/>
    <property type="evidence" value="ECO:0007669"/>
    <property type="project" value="GOC"/>
</dbReference>
<evidence type="ECO:0000256" key="2">
    <source>
        <dbReference type="ARBA" id="ARBA00002923"/>
    </source>
</evidence>
<keyword evidence="10 12" id="KW-0443">Lipid metabolism</keyword>
<dbReference type="UniPathway" id="UPA00359">
    <property type="reaction ID" value="UER00478"/>
</dbReference>
<keyword evidence="7 12" id="KW-0479">Metal-binding</keyword>
<dbReference type="RefSeq" id="WP_027196430.1">
    <property type="nucleotide sequence ID" value="NZ_CP017562.2"/>
</dbReference>
<evidence type="ECO:0000256" key="11">
    <source>
        <dbReference type="ARBA" id="ARBA00024535"/>
    </source>
</evidence>
<dbReference type="Proteomes" id="UP000179860">
    <property type="component" value="Chromosome 2"/>
</dbReference>
<dbReference type="InterPro" id="IPR011334">
    <property type="entry name" value="UDP-acyl_GlcNac_deAcase_C"/>
</dbReference>
<accession>A0A1I9YRU5</accession>
<name>A0A1I9YRU5_9BURK</name>
<evidence type="ECO:0000256" key="5">
    <source>
        <dbReference type="ARBA" id="ARBA00022516"/>
    </source>
</evidence>
<comment type="pathway">
    <text evidence="3 12">Glycolipid biosynthesis; lipid IV(A) biosynthesis; lipid IV(A) from (3R)-3-hydroxytetradecanoyl-[acyl-carrier-protein] and UDP-N-acetyl-alpha-D-glucosamine: step 2/6.</text>
</comment>
<dbReference type="AlphaFoldDB" id="A0A1I9YRU5"/>
<comment type="function">
    <text evidence="2 12">Catalyzes the hydrolysis of UDP-3-O-myristoyl-N-acetylglucosamine to form UDP-3-O-myristoylglucosamine and acetate, the committed step in lipid A biosynthesis.</text>
</comment>
<proteinExistence type="inferred from homology"/>
<keyword evidence="5 12" id="KW-0444">Lipid biosynthesis</keyword>
<comment type="catalytic activity">
    <reaction evidence="11 12">
        <text>a UDP-3-O-[(3R)-3-hydroxyacyl]-N-acetyl-alpha-D-glucosamine + H2O = a UDP-3-O-[(3R)-3-hydroxyacyl]-alpha-D-glucosamine + acetate</text>
        <dbReference type="Rhea" id="RHEA:67816"/>
        <dbReference type="ChEBI" id="CHEBI:15377"/>
        <dbReference type="ChEBI" id="CHEBI:30089"/>
        <dbReference type="ChEBI" id="CHEBI:137740"/>
        <dbReference type="ChEBI" id="CHEBI:173225"/>
        <dbReference type="EC" id="3.5.1.108"/>
    </reaction>
</comment>
<keyword evidence="8 12" id="KW-0378">Hydrolase</keyword>
<gene>
    <name evidence="12" type="primary">lpxC</name>
    <name evidence="13" type="ORF">BJG93_26995</name>
</gene>
<dbReference type="EMBL" id="CP017562">
    <property type="protein sequence ID" value="APA88928.1"/>
    <property type="molecule type" value="Genomic_DNA"/>
</dbReference>
<dbReference type="EC" id="3.5.1.108" evidence="4 12"/>
<feature type="active site" description="Proton donor" evidence="12">
    <location>
        <position position="280"/>
    </location>
</feature>
<evidence type="ECO:0000256" key="1">
    <source>
        <dbReference type="ARBA" id="ARBA00001947"/>
    </source>
</evidence>
<dbReference type="Gene3D" id="3.30.1700.10">
    <property type="entry name" value="lpxc deacetylase, domain 2"/>
    <property type="match status" value="1"/>
</dbReference>
<dbReference type="SUPFAM" id="SSF54211">
    <property type="entry name" value="Ribosomal protein S5 domain 2-like"/>
    <property type="match status" value="2"/>
</dbReference>
<dbReference type="GO" id="GO:0046872">
    <property type="term" value="F:metal ion binding"/>
    <property type="evidence" value="ECO:0007669"/>
    <property type="project" value="UniProtKB-KW"/>
</dbReference>
<dbReference type="KEGG" id="pspw:BJG93_26995"/>
<dbReference type="PANTHER" id="PTHR33694">
    <property type="entry name" value="UDP-3-O-ACYL-N-ACETYLGLUCOSAMINE DEACETYLASE 1, MITOCHONDRIAL-RELATED"/>
    <property type="match status" value="1"/>
</dbReference>
<keyword evidence="6 12" id="KW-0441">Lipid A biosynthesis</keyword>
<feature type="binding site" evidence="12">
    <location>
        <position position="253"/>
    </location>
    <ligand>
        <name>Zn(2+)</name>
        <dbReference type="ChEBI" id="CHEBI:29105"/>
    </ligand>
</feature>
<keyword evidence="9 12" id="KW-0862">Zinc</keyword>
<evidence type="ECO:0000313" key="13">
    <source>
        <dbReference type="EMBL" id="APA88928.1"/>
    </source>
</evidence>
<evidence type="ECO:0000256" key="7">
    <source>
        <dbReference type="ARBA" id="ARBA00022723"/>
    </source>
</evidence>
<dbReference type="NCBIfam" id="NF009666">
    <property type="entry name" value="PRK13187.1"/>
    <property type="match status" value="1"/>
</dbReference>
<keyword evidence="14" id="KW-1185">Reference proteome</keyword>
<evidence type="ECO:0000256" key="3">
    <source>
        <dbReference type="ARBA" id="ARBA00005002"/>
    </source>
</evidence>
<comment type="similarity">
    <text evidence="12">Belongs to the LpxC family.</text>
</comment>
<evidence type="ECO:0000256" key="4">
    <source>
        <dbReference type="ARBA" id="ARBA00012745"/>
    </source>
</evidence>
<dbReference type="Gene3D" id="3.30.230.20">
    <property type="entry name" value="lpxc deacetylase, domain 1"/>
    <property type="match status" value="1"/>
</dbReference>
<dbReference type="InterPro" id="IPR020568">
    <property type="entry name" value="Ribosomal_Su5_D2-typ_SF"/>
</dbReference>
<sequence length="304" mass="32903">MRAPAGWSHREGTLARELTVSGHGLHTGRRVNVRILPGTASGPRGIVFRRIQDGGVLAEFAVNPALRRAQPLCTMLEAADGVRVRTVEHLLASLLACEIDRATVELDAEEVPILDGSAQPWLDEIHACGRIELPGAKRFIRVLRPVRIADGAGTRDERSMSIEPAAAYEMSVRNDLKGFGALRWDGALTPASFAGEIAPSRSYGRLKWAIPAIAAGYLRGMPILRGARLSCTAAIVGNRVLGGMRVPDEFVRHRVLDLVGDMAMAGAPLLGRVSALRPSHEMNYRLVAALLADRDAWEWAEFAG</sequence>
<evidence type="ECO:0000313" key="14">
    <source>
        <dbReference type="Proteomes" id="UP000179860"/>
    </source>
</evidence>
<evidence type="ECO:0000256" key="12">
    <source>
        <dbReference type="HAMAP-Rule" id="MF_00388"/>
    </source>
</evidence>
<dbReference type="InterPro" id="IPR004463">
    <property type="entry name" value="UDP-acyl_GlcNac_deAcase"/>
</dbReference>
<evidence type="ECO:0000256" key="8">
    <source>
        <dbReference type="ARBA" id="ARBA00022801"/>
    </source>
</evidence>
<reference evidence="13" key="1">
    <citation type="submission" date="2016-09" db="EMBL/GenBank/DDBJ databases">
        <title>The Complete Genome of Burkholderia sprentiae wsm5005.</title>
        <authorList>
            <person name="De Meyer S."/>
            <person name="Wang P."/>
            <person name="Terpolilli J."/>
        </authorList>
    </citation>
    <scope>NUCLEOTIDE SEQUENCE [LARGE SCALE GENOMIC DNA]</scope>
    <source>
        <strain evidence="13">WSM5005</strain>
    </source>
</reference>
<comment type="cofactor">
    <cofactor evidence="1 12">
        <name>Zn(2+)</name>
        <dbReference type="ChEBI" id="CHEBI:29105"/>
    </cofactor>
</comment>